<proteinExistence type="inferred from homology"/>
<dbReference type="InterPro" id="IPR002781">
    <property type="entry name" value="TM_pro_TauE-like"/>
</dbReference>
<organism evidence="9 10">
    <name type="scientific">Lactobacillus gasseri</name>
    <dbReference type="NCBI Taxonomy" id="1596"/>
    <lineage>
        <taxon>Bacteria</taxon>
        <taxon>Bacillati</taxon>
        <taxon>Bacillota</taxon>
        <taxon>Bacilli</taxon>
        <taxon>Lactobacillales</taxon>
        <taxon>Lactobacillaceae</taxon>
        <taxon>Lactobacillus</taxon>
    </lineage>
</organism>
<keyword evidence="6 8" id="KW-1133">Transmembrane helix</keyword>
<evidence type="ECO:0000256" key="6">
    <source>
        <dbReference type="ARBA" id="ARBA00022989"/>
    </source>
</evidence>
<comment type="similarity">
    <text evidence="2 8">Belongs to the 4-toluene sulfonate uptake permease (TSUP) (TC 2.A.102) family.</text>
</comment>
<keyword evidence="7 8" id="KW-0472">Membrane</keyword>
<keyword evidence="4 8" id="KW-1003">Cell membrane</keyword>
<feature type="transmembrane region" description="Helical" evidence="8">
    <location>
        <begin position="230"/>
        <end position="248"/>
    </location>
</feature>
<comment type="caution">
    <text evidence="9">The sequence shown here is derived from an EMBL/GenBank/DDBJ whole genome shotgun (WGS) entry which is preliminary data.</text>
</comment>
<sequence length="251" mass="27412">MSFWLILLIFIGGIIGGIISSIAGGASIVSYPVLLLSGVKPIFANITNHGALIFDYIGAIVSSLRELKGHWRTTIFYAISSLIGAIAGTYLLLAFPAKIFEHVVPILLMISGFLFIFGKKENKKETVENHKELPWFLVAIIMILMGCYTGYFGGANGVIVLAALQYMTTEDFLTNNAIKNVICGCGNLIAFVVFVFRAPIYWEQGIILAIGMLIGGYLGPKMLRHASVQIIKIVVGSLAFIQAIYFFITAY</sequence>
<feature type="transmembrane region" description="Helical" evidence="8">
    <location>
        <begin position="200"/>
        <end position="218"/>
    </location>
</feature>
<accession>A0AB33ZTI4</accession>
<dbReference type="AlphaFoldDB" id="A0AB33ZTI4"/>
<keyword evidence="3" id="KW-0813">Transport</keyword>
<evidence type="ECO:0000256" key="5">
    <source>
        <dbReference type="ARBA" id="ARBA00022692"/>
    </source>
</evidence>
<evidence type="ECO:0000256" key="2">
    <source>
        <dbReference type="ARBA" id="ARBA00009142"/>
    </source>
</evidence>
<reference evidence="9 10" key="1">
    <citation type="journal article" date="2018" name="Int. J. Syst. Evol. Microbiol.">
        <title>Lactobacillus paragasseri sp. nov., a sister taxon of Lactobacillus gasseri, based on whole-genome sequence analyses.</title>
        <authorList>
            <person name="Tanizawa Y."/>
            <person name="Tada I."/>
            <person name="Kobayashi H."/>
            <person name="Endo A."/>
            <person name="Maeno S."/>
            <person name="Toyoda A."/>
            <person name="Arita M."/>
            <person name="Nakamura Y."/>
            <person name="Sakamoto M."/>
            <person name="Ohkuma M."/>
            <person name="Tohno M."/>
        </authorList>
    </citation>
    <scope>NUCLEOTIDE SEQUENCE [LARGE SCALE GENOMIC DNA]</scope>
    <source>
        <strain evidence="9 10">JCM 1025</strain>
    </source>
</reference>
<dbReference type="InterPro" id="IPR052017">
    <property type="entry name" value="TSUP"/>
</dbReference>
<evidence type="ECO:0000256" key="4">
    <source>
        <dbReference type="ARBA" id="ARBA00022475"/>
    </source>
</evidence>
<feature type="transmembrane region" description="Helical" evidence="8">
    <location>
        <begin position="7"/>
        <end position="30"/>
    </location>
</feature>
<evidence type="ECO:0000313" key="10">
    <source>
        <dbReference type="Proteomes" id="UP000250668"/>
    </source>
</evidence>
<dbReference type="EMBL" id="BEXJ01000001">
    <property type="protein sequence ID" value="GBA95309.1"/>
    <property type="molecule type" value="Genomic_DNA"/>
</dbReference>
<evidence type="ECO:0000313" key="9">
    <source>
        <dbReference type="EMBL" id="GBA95309.1"/>
    </source>
</evidence>
<evidence type="ECO:0000256" key="7">
    <source>
        <dbReference type="ARBA" id="ARBA00023136"/>
    </source>
</evidence>
<dbReference type="Pfam" id="PF01925">
    <property type="entry name" value="TauE"/>
    <property type="match status" value="1"/>
</dbReference>
<evidence type="ECO:0000256" key="1">
    <source>
        <dbReference type="ARBA" id="ARBA00004651"/>
    </source>
</evidence>
<dbReference type="PANTHER" id="PTHR30269:SF0">
    <property type="entry name" value="MEMBRANE TRANSPORTER PROTEIN YFCA-RELATED"/>
    <property type="match status" value="1"/>
</dbReference>
<dbReference type="GO" id="GO:0005886">
    <property type="term" value="C:plasma membrane"/>
    <property type="evidence" value="ECO:0007669"/>
    <property type="project" value="UniProtKB-SubCell"/>
</dbReference>
<feature type="transmembrane region" description="Helical" evidence="8">
    <location>
        <begin position="74"/>
        <end position="93"/>
    </location>
</feature>
<keyword evidence="5 8" id="KW-0812">Transmembrane</keyword>
<name>A0AB33ZTI4_LACGS</name>
<dbReference type="Proteomes" id="UP000250668">
    <property type="component" value="Unassembled WGS sequence"/>
</dbReference>
<comment type="subcellular location">
    <subcellularLocation>
        <location evidence="1 8">Cell membrane</location>
        <topology evidence="1 8">Multi-pass membrane protein</topology>
    </subcellularLocation>
</comment>
<dbReference type="PRINTS" id="PR00173">
    <property type="entry name" value="EDTRNSPORT"/>
</dbReference>
<dbReference type="RefSeq" id="WP_113774449.1">
    <property type="nucleotide sequence ID" value="NZ_BEXJ01000001.1"/>
</dbReference>
<protein>
    <recommendedName>
        <fullName evidence="8">Probable membrane transporter protein</fullName>
    </recommendedName>
</protein>
<feature type="transmembrane region" description="Helical" evidence="8">
    <location>
        <begin position="99"/>
        <end position="117"/>
    </location>
</feature>
<dbReference type="PANTHER" id="PTHR30269">
    <property type="entry name" value="TRANSMEMBRANE PROTEIN YFCA"/>
    <property type="match status" value="1"/>
</dbReference>
<gene>
    <name evidence="9" type="ORF">LJCM1025_04290</name>
</gene>
<evidence type="ECO:0000256" key="3">
    <source>
        <dbReference type="ARBA" id="ARBA00022448"/>
    </source>
</evidence>
<feature type="transmembrane region" description="Helical" evidence="8">
    <location>
        <begin position="137"/>
        <end position="164"/>
    </location>
</feature>
<evidence type="ECO:0000256" key="8">
    <source>
        <dbReference type="RuleBase" id="RU363041"/>
    </source>
</evidence>